<name>A0ABM5X731_9DEIO</name>
<reference evidence="1 2" key="1">
    <citation type="submission" date="2015-12" db="EMBL/GenBank/DDBJ databases">
        <authorList>
            <person name="Kim M.K."/>
            <person name="Srinivasan S."/>
            <person name="Lee J.-J."/>
            <person name="Kim K."/>
        </authorList>
    </citation>
    <scope>NUCLEOTIDE SEQUENCE [LARGE SCALE GENOMIC DNA]</scope>
    <source>
        <strain evidence="1 2">BM2</strain>
    </source>
</reference>
<protein>
    <submittedName>
        <fullName evidence="1">Uncharacterized protein</fullName>
    </submittedName>
</protein>
<keyword evidence="2" id="KW-1185">Reference proteome</keyword>
<sequence>MLELIARELRAGEPVACAYGCQVTPDGLRAGLLFARAGLTGPLEFVNPQTQNTYLLTLPPDYLNLDEDGWGEQELLRSP</sequence>
<gene>
    <name evidence="1" type="ORF">AUC44_12520</name>
</gene>
<evidence type="ECO:0000313" key="2">
    <source>
        <dbReference type="Proteomes" id="UP000060071"/>
    </source>
</evidence>
<proteinExistence type="predicted"/>
<dbReference type="Proteomes" id="UP000060071">
    <property type="component" value="Chromosome"/>
</dbReference>
<evidence type="ECO:0000313" key="1">
    <source>
        <dbReference type="EMBL" id="ALW89619.1"/>
    </source>
</evidence>
<dbReference type="RefSeq" id="WP_062159053.1">
    <property type="nucleotide sequence ID" value="NZ_CP013910.1"/>
</dbReference>
<dbReference type="EMBL" id="CP013910">
    <property type="protein sequence ID" value="ALW89619.1"/>
    <property type="molecule type" value="Genomic_DNA"/>
</dbReference>
<organism evidence="1 2">
    <name type="scientific">Deinococcus actinosclerus</name>
    <dbReference type="NCBI Taxonomy" id="1768108"/>
    <lineage>
        <taxon>Bacteria</taxon>
        <taxon>Thermotogati</taxon>
        <taxon>Deinococcota</taxon>
        <taxon>Deinococci</taxon>
        <taxon>Deinococcales</taxon>
        <taxon>Deinococcaceae</taxon>
        <taxon>Deinococcus</taxon>
    </lineage>
</organism>
<accession>A0ABM5X731</accession>